<keyword evidence="2" id="KW-0378">Hydrolase</keyword>
<organism evidence="6 7">
    <name type="scientific">Parafrankia soli</name>
    <dbReference type="NCBI Taxonomy" id="2599596"/>
    <lineage>
        <taxon>Bacteria</taxon>
        <taxon>Bacillati</taxon>
        <taxon>Actinomycetota</taxon>
        <taxon>Actinomycetes</taxon>
        <taxon>Frankiales</taxon>
        <taxon>Frankiaceae</taxon>
        <taxon>Parafrankia</taxon>
    </lineage>
</organism>
<protein>
    <submittedName>
        <fullName evidence="6">DNA polymerase III subunit epsilon</fullName>
    </submittedName>
</protein>
<feature type="domain" description="Exonuclease" evidence="5">
    <location>
        <begin position="9"/>
        <end position="182"/>
    </location>
</feature>
<reference evidence="7" key="1">
    <citation type="submission" date="2016-07" db="EMBL/GenBank/DDBJ databases">
        <title>Frankia sp. NRRL B-16219 Genome sequencing.</title>
        <authorList>
            <person name="Ghodhbane-Gtari F."/>
            <person name="Swanson E."/>
            <person name="Gueddou A."/>
            <person name="Louati M."/>
            <person name="Nouioui I."/>
            <person name="Hezbri K."/>
            <person name="Abebe-Akele F."/>
            <person name="Simpson S."/>
            <person name="Morris K."/>
            <person name="Thomas K."/>
            <person name="Gtari M."/>
            <person name="Tisa L.S."/>
        </authorList>
    </citation>
    <scope>NUCLEOTIDE SEQUENCE [LARGE SCALE GENOMIC DNA]</scope>
    <source>
        <strain evidence="7">NRRL B-16219</strain>
    </source>
</reference>
<dbReference type="GO" id="GO:0003676">
    <property type="term" value="F:nucleic acid binding"/>
    <property type="evidence" value="ECO:0007669"/>
    <property type="project" value="InterPro"/>
</dbReference>
<keyword evidence="3" id="KW-0269">Exonuclease</keyword>
<proteinExistence type="predicted"/>
<keyword evidence="7" id="KW-1185">Reference proteome</keyword>
<dbReference type="SMART" id="SM00479">
    <property type="entry name" value="EXOIII"/>
    <property type="match status" value="1"/>
</dbReference>
<gene>
    <name evidence="6" type="ORF">BBK14_16585</name>
</gene>
<dbReference type="PANTHER" id="PTHR30231">
    <property type="entry name" value="DNA POLYMERASE III SUBUNIT EPSILON"/>
    <property type="match status" value="1"/>
</dbReference>
<evidence type="ECO:0000259" key="5">
    <source>
        <dbReference type="SMART" id="SM00479"/>
    </source>
</evidence>
<evidence type="ECO:0000313" key="6">
    <source>
        <dbReference type="EMBL" id="OHV30242.1"/>
    </source>
</evidence>
<dbReference type="InterPro" id="IPR012337">
    <property type="entry name" value="RNaseH-like_sf"/>
</dbReference>
<sequence length="242" mass="26101">MVGSWQDAALVAVDLEGSGAQDRDREAILEIATIPLTAGVVQVAEGYHAMINPGRSIPRRPWISPGLTNDALSGAPALSSVEPELSARLNSRILVGHNIAVDWRLLQRRCPTLRPTGLIDTLRLARQLDTERADLSLTALLDRHTLTRRVSGLAPGGQPHRALWDAVGAGLLLACLAEQIHGARPVSLGELQRLAAIPFATLTPIRPGGEQTELFPRATADGSPQVRLRRPPRPSRNSHAWT</sequence>
<dbReference type="RefSeq" id="WP_071062868.1">
    <property type="nucleotide sequence ID" value="NZ_MAXA01000180.1"/>
</dbReference>
<dbReference type="CDD" id="cd06127">
    <property type="entry name" value="DEDDh"/>
    <property type="match status" value="1"/>
</dbReference>
<dbReference type="InterPro" id="IPR036397">
    <property type="entry name" value="RNaseH_sf"/>
</dbReference>
<dbReference type="Pfam" id="PF00929">
    <property type="entry name" value="RNase_T"/>
    <property type="match status" value="1"/>
</dbReference>
<name>A0A1S1QAY7_9ACTN</name>
<dbReference type="InterPro" id="IPR013520">
    <property type="entry name" value="Ribonucl_H"/>
</dbReference>
<dbReference type="Gene3D" id="3.30.420.10">
    <property type="entry name" value="Ribonuclease H-like superfamily/Ribonuclease H"/>
    <property type="match status" value="1"/>
</dbReference>
<evidence type="ECO:0000256" key="2">
    <source>
        <dbReference type="ARBA" id="ARBA00022801"/>
    </source>
</evidence>
<dbReference type="GO" id="GO:0008408">
    <property type="term" value="F:3'-5' exonuclease activity"/>
    <property type="evidence" value="ECO:0007669"/>
    <property type="project" value="TreeGrafter"/>
</dbReference>
<feature type="region of interest" description="Disordered" evidence="4">
    <location>
        <begin position="208"/>
        <end position="242"/>
    </location>
</feature>
<evidence type="ECO:0000256" key="4">
    <source>
        <dbReference type="SAM" id="MobiDB-lite"/>
    </source>
</evidence>
<evidence type="ECO:0000256" key="3">
    <source>
        <dbReference type="ARBA" id="ARBA00022839"/>
    </source>
</evidence>
<dbReference type="EMBL" id="MAXA01000180">
    <property type="protein sequence ID" value="OHV30242.1"/>
    <property type="molecule type" value="Genomic_DNA"/>
</dbReference>
<keyword evidence="1" id="KW-0540">Nuclease</keyword>
<dbReference type="OrthoDB" id="9803913at2"/>
<accession>A0A1S1QAY7</accession>
<dbReference type="PANTHER" id="PTHR30231:SF4">
    <property type="entry name" value="PROTEIN NEN2"/>
    <property type="match status" value="1"/>
</dbReference>
<evidence type="ECO:0000313" key="7">
    <source>
        <dbReference type="Proteomes" id="UP000179769"/>
    </source>
</evidence>
<dbReference type="Proteomes" id="UP000179769">
    <property type="component" value="Unassembled WGS sequence"/>
</dbReference>
<comment type="caution">
    <text evidence="6">The sequence shown here is derived from an EMBL/GenBank/DDBJ whole genome shotgun (WGS) entry which is preliminary data.</text>
</comment>
<dbReference type="SUPFAM" id="SSF53098">
    <property type="entry name" value="Ribonuclease H-like"/>
    <property type="match status" value="1"/>
</dbReference>
<evidence type="ECO:0000256" key="1">
    <source>
        <dbReference type="ARBA" id="ARBA00022722"/>
    </source>
</evidence>
<dbReference type="AlphaFoldDB" id="A0A1S1QAY7"/>